<evidence type="ECO:0000313" key="2">
    <source>
        <dbReference type="Proteomes" id="UP000580797"/>
    </source>
</evidence>
<dbReference type="RefSeq" id="WP_221244617.1">
    <property type="nucleotide sequence ID" value="NZ_BAAARH010000021.1"/>
</dbReference>
<evidence type="ECO:0000313" key="1">
    <source>
        <dbReference type="EMBL" id="MBB5512801.1"/>
    </source>
</evidence>
<gene>
    <name evidence="1" type="ORF">HD598_001488</name>
</gene>
<dbReference type="AlphaFoldDB" id="A0A7W8TTW8"/>
<sequence>MKKFLMVLIAAASVFGYSKYKESEAEKTKWNEATDTLDTNGKKF</sequence>
<comment type="caution">
    <text evidence="1">The sequence shown here is derived from an EMBL/GenBank/DDBJ whole genome shotgun (WGS) entry which is preliminary data.</text>
</comment>
<reference evidence="1 2" key="1">
    <citation type="submission" date="2020-08" db="EMBL/GenBank/DDBJ databases">
        <title>Sequencing the genomes of 1000 actinobacteria strains.</title>
        <authorList>
            <person name="Klenk H.-P."/>
        </authorList>
    </citation>
    <scope>NUCLEOTIDE SEQUENCE [LARGE SCALE GENOMIC DNA]</scope>
    <source>
        <strain evidence="1 2">DSM 105783</strain>
    </source>
</reference>
<accession>A0A7W8TTW8</accession>
<dbReference type="EMBL" id="JACHDR010000001">
    <property type="protein sequence ID" value="MBB5512801.1"/>
    <property type="molecule type" value="Genomic_DNA"/>
</dbReference>
<dbReference type="InterPro" id="IPR047990">
    <property type="entry name" value="DLW39-like"/>
</dbReference>
<proteinExistence type="predicted"/>
<organism evidence="1 2">
    <name type="scientific">Neomicrococcus aestuarii</name>
    <dbReference type="NCBI Taxonomy" id="556325"/>
    <lineage>
        <taxon>Bacteria</taxon>
        <taxon>Bacillati</taxon>
        <taxon>Actinomycetota</taxon>
        <taxon>Actinomycetes</taxon>
        <taxon>Micrococcales</taxon>
        <taxon>Micrococcaceae</taxon>
        <taxon>Neomicrococcus</taxon>
    </lineage>
</organism>
<protein>
    <submittedName>
        <fullName evidence="1">Uncharacterized protein</fullName>
    </submittedName>
</protein>
<dbReference type="NCBIfam" id="NF038356">
    <property type="entry name" value="actino_DLW39"/>
    <property type="match status" value="1"/>
</dbReference>
<name>A0A7W8TTW8_9MICC</name>
<dbReference type="Proteomes" id="UP000580797">
    <property type="component" value="Unassembled WGS sequence"/>
</dbReference>